<reference evidence="1 2" key="1">
    <citation type="submission" date="2017-05" db="EMBL/GenBank/DDBJ databases">
        <title>Complete genome sequence of Corynebacterium striatum KC-Na-1 isolated from Neophocaena asiaeorientalis in Korea.</title>
        <authorList>
            <person name="Kim J.H."/>
            <person name="Lee K."/>
        </authorList>
    </citation>
    <scope>NUCLEOTIDE SEQUENCE [LARGE SCALE GENOMIC DNA]</scope>
    <source>
        <strain evidence="1 2">KC-Na-01</strain>
    </source>
</reference>
<organism evidence="1 2">
    <name type="scientific">Corynebacterium striatum</name>
    <dbReference type="NCBI Taxonomy" id="43770"/>
    <lineage>
        <taxon>Bacteria</taxon>
        <taxon>Bacillati</taxon>
        <taxon>Actinomycetota</taxon>
        <taxon>Actinomycetes</taxon>
        <taxon>Mycobacteriales</taxon>
        <taxon>Corynebacteriaceae</taxon>
        <taxon>Corynebacterium</taxon>
    </lineage>
</organism>
<dbReference type="RefSeq" id="WP_086890470.1">
    <property type="nucleotide sequence ID" value="NZ_CP021252.1"/>
</dbReference>
<proteinExistence type="predicted"/>
<evidence type="ECO:0000313" key="1">
    <source>
        <dbReference type="EMBL" id="ART20261.1"/>
    </source>
</evidence>
<name>A0A2Z2J133_CORST</name>
<dbReference type="AlphaFoldDB" id="A0A2Z2J133"/>
<sequence>MLVESVKEGVTINPLAARSVFWEFKTAVADPAFEKEAWISAMLLSHGDCGLTVGDEATVFFCPSEYAPGAAKLPSSPVSEDAAILSSLFVKSHRAARGLEAVLLDAAVMNLSSRDFSAVEAFGYRDAKEAEFLLREKPAFIGLLPVEALESAGFMVVQDHPITPRLRLDLPPAFDLLSDAAVEDMLARALA</sequence>
<dbReference type="KEGG" id="cstr:CBE89_01160"/>
<dbReference type="EMBL" id="CP021252">
    <property type="protein sequence ID" value="ART20261.1"/>
    <property type="molecule type" value="Genomic_DNA"/>
</dbReference>
<protein>
    <submittedName>
        <fullName evidence="1">Uncharacterized protein</fullName>
    </submittedName>
</protein>
<evidence type="ECO:0000313" key="2">
    <source>
        <dbReference type="Proteomes" id="UP000250197"/>
    </source>
</evidence>
<dbReference type="Proteomes" id="UP000250197">
    <property type="component" value="Chromosome"/>
</dbReference>
<gene>
    <name evidence="1" type="ORF">CBE89_01160</name>
</gene>
<accession>A0A2Z2J133</accession>